<proteinExistence type="predicted"/>
<sequence length="58" mass="6787">MTVANLWKYSGIKNVLVAHHLLLTFFTYCLCLSFPVPIVTEQMPLFFFSFYNIFCGLF</sequence>
<accession>A0A2P2MZB7</accession>
<dbReference type="EMBL" id="GGEC01055070">
    <property type="protein sequence ID" value="MBX35554.1"/>
    <property type="molecule type" value="Transcribed_RNA"/>
</dbReference>
<organism evidence="1">
    <name type="scientific">Rhizophora mucronata</name>
    <name type="common">Asiatic mangrove</name>
    <dbReference type="NCBI Taxonomy" id="61149"/>
    <lineage>
        <taxon>Eukaryota</taxon>
        <taxon>Viridiplantae</taxon>
        <taxon>Streptophyta</taxon>
        <taxon>Embryophyta</taxon>
        <taxon>Tracheophyta</taxon>
        <taxon>Spermatophyta</taxon>
        <taxon>Magnoliopsida</taxon>
        <taxon>eudicotyledons</taxon>
        <taxon>Gunneridae</taxon>
        <taxon>Pentapetalae</taxon>
        <taxon>rosids</taxon>
        <taxon>fabids</taxon>
        <taxon>Malpighiales</taxon>
        <taxon>Rhizophoraceae</taxon>
        <taxon>Rhizophora</taxon>
    </lineage>
</organism>
<protein>
    <submittedName>
        <fullName evidence="1">Uncharacterized protein</fullName>
    </submittedName>
</protein>
<reference evidence="1" key="1">
    <citation type="submission" date="2018-02" db="EMBL/GenBank/DDBJ databases">
        <title>Rhizophora mucronata_Transcriptome.</title>
        <authorList>
            <person name="Meera S.P."/>
            <person name="Sreeshan A."/>
            <person name="Augustine A."/>
        </authorList>
    </citation>
    <scope>NUCLEOTIDE SEQUENCE</scope>
    <source>
        <tissue evidence="1">Leaf</tissue>
    </source>
</reference>
<name>A0A2P2MZB7_RHIMU</name>
<evidence type="ECO:0000313" key="1">
    <source>
        <dbReference type="EMBL" id="MBX35554.1"/>
    </source>
</evidence>
<dbReference type="AlphaFoldDB" id="A0A2P2MZB7"/>